<proteinExistence type="predicted"/>
<evidence type="ECO:0000256" key="1">
    <source>
        <dbReference type="SAM" id="MobiDB-lite"/>
    </source>
</evidence>
<evidence type="ECO:0000313" key="3">
    <source>
        <dbReference type="Proteomes" id="UP000276133"/>
    </source>
</evidence>
<dbReference type="AlphaFoldDB" id="A0A3M7PDE9"/>
<dbReference type="EMBL" id="REGN01011612">
    <property type="protein sequence ID" value="RMZ97131.1"/>
    <property type="molecule type" value="Genomic_DNA"/>
</dbReference>
<organism evidence="2 3">
    <name type="scientific">Brachionus plicatilis</name>
    <name type="common">Marine rotifer</name>
    <name type="synonym">Brachionus muelleri</name>
    <dbReference type="NCBI Taxonomy" id="10195"/>
    <lineage>
        <taxon>Eukaryota</taxon>
        <taxon>Metazoa</taxon>
        <taxon>Spiralia</taxon>
        <taxon>Gnathifera</taxon>
        <taxon>Rotifera</taxon>
        <taxon>Eurotatoria</taxon>
        <taxon>Monogononta</taxon>
        <taxon>Pseudotrocha</taxon>
        <taxon>Ploima</taxon>
        <taxon>Brachionidae</taxon>
        <taxon>Brachionus</taxon>
    </lineage>
</organism>
<reference evidence="2 3" key="1">
    <citation type="journal article" date="2018" name="Sci. Rep.">
        <title>Genomic signatures of local adaptation to the degree of environmental predictability in rotifers.</title>
        <authorList>
            <person name="Franch-Gras L."/>
            <person name="Hahn C."/>
            <person name="Garcia-Roger E.M."/>
            <person name="Carmona M.J."/>
            <person name="Serra M."/>
            <person name="Gomez A."/>
        </authorList>
    </citation>
    <scope>NUCLEOTIDE SEQUENCE [LARGE SCALE GENOMIC DNA]</scope>
    <source>
        <strain evidence="2">HYR1</strain>
    </source>
</reference>
<accession>A0A3M7PDE9</accession>
<keyword evidence="3" id="KW-1185">Reference proteome</keyword>
<gene>
    <name evidence="2" type="ORF">BpHYR1_010995</name>
</gene>
<dbReference type="Proteomes" id="UP000276133">
    <property type="component" value="Unassembled WGS sequence"/>
</dbReference>
<sequence>MSMARICTSCLCIYRRTDELDGWLERTRHHRRRLRCSRSDMSKKMIRPGPGIGLHFGTDSTSIH</sequence>
<protein>
    <submittedName>
        <fullName evidence="2">Uncharacterized protein</fullName>
    </submittedName>
</protein>
<evidence type="ECO:0000313" key="2">
    <source>
        <dbReference type="EMBL" id="RMZ97131.1"/>
    </source>
</evidence>
<feature type="region of interest" description="Disordered" evidence="1">
    <location>
        <begin position="40"/>
        <end position="64"/>
    </location>
</feature>
<comment type="caution">
    <text evidence="2">The sequence shown here is derived from an EMBL/GenBank/DDBJ whole genome shotgun (WGS) entry which is preliminary data.</text>
</comment>
<name>A0A3M7PDE9_BRAPC</name>